<feature type="domain" description="DUF4124" evidence="3">
    <location>
        <begin position="13"/>
        <end position="57"/>
    </location>
</feature>
<organism evidence="4 5">
    <name type="scientific">Sideroxyarcus emersonii</name>
    <dbReference type="NCBI Taxonomy" id="2764705"/>
    <lineage>
        <taxon>Bacteria</taxon>
        <taxon>Pseudomonadati</taxon>
        <taxon>Pseudomonadota</taxon>
        <taxon>Betaproteobacteria</taxon>
        <taxon>Nitrosomonadales</taxon>
        <taxon>Gallionellaceae</taxon>
        <taxon>Sideroxyarcus</taxon>
    </lineage>
</organism>
<proteinExistence type="predicted"/>
<feature type="signal peptide" evidence="2">
    <location>
        <begin position="1"/>
        <end position="21"/>
    </location>
</feature>
<dbReference type="Pfam" id="PF13511">
    <property type="entry name" value="DUF4124"/>
    <property type="match status" value="1"/>
</dbReference>
<dbReference type="AlphaFoldDB" id="A0AAN1XD37"/>
<dbReference type="RefSeq" id="WP_237247367.1">
    <property type="nucleotide sequence ID" value="NZ_AP023423.1"/>
</dbReference>
<dbReference type="InterPro" id="IPR025392">
    <property type="entry name" value="DUF4124"/>
</dbReference>
<gene>
    <name evidence="4" type="ORF">MIZ01_2665</name>
</gene>
<feature type="chain" id="PRO_5042982001" description="DUF4124 domain-containing protein" evidence="2">
    <location>
        <begin position="22"/>
        <end position="154"/>
    </location>
</feature>
<evidence type="ECO:0000313" key="4">
    <source>
        <dbReference type="EMBL" id="BCK88859.1"/>
    </source>
</evidence>
<keyword evidence="5" id="KW-1185">Reference proteome</keyword>
<evidence type="ECO:0000259" key="3">
    <source>
        <dbReference type="Pfam" id="PF13511"/>
    </source>
</evidence>
<sequence length="154" mass="17293">MKLRYLFALSCSMLLAAGAQAEIYKRVDENGHVTYSSTPIKGGKKLHLEPLPTMAPPNKGDTADFRVNSETQNRRDNARRKILEDELASEQKALDEARVKLKEGQDTPEVYKTPSGQTFRNVAKYDEKVSALQEEVSSHEKNVEALKTELSNLK</sequence>
<feature type="coiled-coil region" evidence="1">
    <location>
        <begin position="80"/>
        <end position="149"/>
    </location>
</feature>
<accession>A0AAN1XD37</accession>
<protein>
    <recommendedName>
        <fullName evidence="3">DUF4124 domain-containing protein</fullName>
    </recommendedName>
</protein>
<dbReference type="EMBL" id="AP023423">
    <property type="protein sequence ID" value="BCK88859.1"/>
    <property type="molecule type" value="Genomic_DNA"/>
</dbReference>
<evidence type="ECO:0000256" key="1">
    <source>
        <dbReference type="SAM" id="Coils"/>
    </source>
</evidence>
<name>A0AAN1XD37_9PROT</name>
<dbReference type="KEGG" id="seme:MIZ01_2665"/>
<evidence type="ECO:0000256" key="2">
    <source>
        <dbReference type="SAM" id="SignalP"/>
    </source>
</evidence>
<keyword evidence="1" id="KW-0175">Coiled coil</keyword>
<dbReference type="Proteomes" id="UP001320326">
    <property type="component" value="Chromosome"/>
</dbReference>
<reference evidence="4 5" key="1">
    <citation type="journal article" date="2022" name="Int. J. Syst. Evol. Microbiol.">
        <title>&lt;i&gt;Sideroxyarcus emersonii&lt;/i&gt; gen. nov. sp. nov., a neutrophilic, microaerobic iron- and thiosulfate-oxidizing bacterium isolated from iron-rich wetland sediment.</title>
        <authorList>
            <person name="Kato S."/>
            <person name="Itoh T."/>
            <person name="Iino T."/>
            <person name="Ohkuma M."/>
        </authorList>
    </citation>
    <scope>NUCLEOTIDE SEQUENCE [LARGE SCALE GENOMIC DNA]</scope>
    <source>
        <strain evidence="4 5">MIZ01</strain>
    </source>
</reference>
<evidence type="ECO:0000313" key="5">
    <source>
        <dbReference type="Proteomes" id="UP001320326"/>
    </source>
</evidence>
<keyword evidence="2" id="KW-0732">Signal</keyword>